<dbReference type="Proteomes" id="UP000019678">
    <property type="component" value="Unassembled WGS sequence"/>
</dbReference>
<dbReference type="Gene3D" id="3.40.30.10">
    <property type="entry name" value="Glutaredoxin"/>
    <property type="match status" value="1"/>
</dbReference>
<name>A0A017T5C9_9BACT</name>
<dbReference type="SUPFAM" id="SSF52833">
    <property type="entry name" value="Thioredoxin-like"/>
    <property type="match status" value="1"/>
</dbReference>
<organism evidence="3 4">
    <name type="scientific">Chondromyces apiculatus DSM 436</name>
    <dbReference type="NCBI Taxonomy" id="1192034"/>
    <lineage>
        <taxon>Bacteria</taxon>
        <taxon>Pseudomonadati</taxon>
        <taxon>Myxococcota</taxon>
        <taxon>Polyangia</taxon>
        <taxon>Polyangiales</taxon>
        <taxon>Polyangiaceae</taxon>
        <taxon>Chondromyces</taxon>
    </lineage>
</organism>
<comment type="caution">
    <text evidence="3">The sequence shown here is derived from an EMBL/GenBank/DDBJ whole genome shotgun (WGS) entry which is preliminary data.</text>
</comment>
<dbReference type="InterPro" id="IPR036282">
    <property type="entry name" value="Glutathione-S-Trfase_C_sf"/>
</dbReference>
<keyword evidence="4" id="KW-1185">Reference proteome</keyword>
<dbReference type="AlphaFoldDB" id="A0A017T5C9"/>
<protein>
    <submittedName>
        <fullName evidence="3">Glutathione S-transferase</fullName>
    </submittedName>
</protein>
<dbReference type="PANTHER" id="PTHR44051">
    <property type="entry name" value="GLUTATHIONE S-TRANSFERASE-RELATED"/>
    <property type="match status" value="1"/>
</dbReference>
<dbReference type="PROSITE" id="PS50404">
    <property type="entry name" value="GST_NTER"/>
    <property type="match status" value="1"/>
</dbReference>
<feature type="domain" description="GST C-terminal" evidence="2">
    <location>
        <begin position="89"/>
        <end position="216"/>
    </location>
</feature>
<evidence type="ECO:0000313" key="4">
    <source>
        <dbReference type="Proteomes" id="UP000019678"/>
    </source>
</evidence>
<dbReference type="InterPro" id="IPR010987">
    <property type="entry name" value="Glutathione-S-Trfase_C-like"/>
</dbReference>
<dbReference type="PROSITE" id="PS50405">
    <property type="entry name" value="GST_CTER"/>
    <property type="match status" value="1"/>
</dbReference>
<dbReference type="SFLD" id="SFLDG00358">
    <property type="entry name" value="Main_(cytGST)"/>
    <property type="match status" value="1"/>
</dbReference>
<dbReference type="InterPro" id="IPR004045">
    <property type="entry name" value="Glutathione_S-Trfase_N"/>
</dbReference>
<evidence type="ECO:0000313" key="3">
    <source>
        <dbReference type="EMBL" id="EYF04439.1"/>
    </source>
</evidence>
<dbReference type="CDD" id="cd03207">
    <property type="entry name" value="GST_C_8"/>
    <property type="match status" value="1"/>
</dbReference>
<dbReference type="RefSeq" id="WP_044244022.1">
    <property type="nucleotide sequence ID" value="NZ_ASRX01000033.1"/>
</dbReference>
<sequence>MIRVSAFRWVPPFAQGLVRELRVRWALEEAGIPYEDLLIGPEHQRTPEYREMQPFGQVPAYDEDGLVMFESGAIVLHIAERSEVLMPTDPVGRARTQTWMFAALSSIEPHIQNLSMIDIFHTNEEWAKLRRPGAVAMVQQRLQELATCLGDREYLEGRFTAGDLLMSTVLRILRSTDILEQFPTLAAYRTRCEARPAFERALAAQLAPFAANAPPAANAAPPA</sequence>
<dbReference type="CDD" id="cd03046">
    <property type="entry name" value="GST_N_GTT1_like"/>
    <property type="match status" value="1"/>
</dbReference>
<dbReference type="OrthoDB" id="9797500at2"/>
<dbReference type="eggNOG" id="COG0625">
    <property type="taxonomic scope" value="Bacteria"/>
</dbReference>
<dbReference type="InterPro" id="IPR040079">
    <property type="entry name" value="Glutathione_S-Trfase"/>
</dbReference>
<dbReference type="Pfam" id="PF02798">
    <property type="entry name" value="GST_N"/>
    <property type="match status" value="1"/>
</dbReference>
<dbReference type="PANTHER" id="PTHR44051:SF8">
    <property type="entry name" value="GLUTATHIONE S-TRANSFERASE GSTA"/>
    <property type="match status" value="1"/>
</dbReference>
<gene>
    <name evidence="3" type="ORF">CAP_4407</name>
</gene>
<dbReference type="InterPro" id="IPR036249">
    <property type="entry name" value="Thioredoxin-like_sf"/>
</dbReference>
<dbReference type="SFLD" id="SFLDS00019">
    <property type="entry name" value="Glutathione_Transferase_(cytos"/>
    <property type="match status" value="1"/>
</dbReference>
<dbReference type="GO" id="GO:0016740">
    <property type="term" value="F:transferase activity"/>
    <property type="evidence" value="ECO:0007669"/>
    <property type="project" value="UniProtKB-KW"/>
</dbReference>
<accession>A0A017T5C9</accession>
<dbReference type="FunFam" id="3.40.30.10:FF:000331">
    <property type="entry name" value="Glutathione S-transferase"/>
    <property type="match status" value="1"/>
</dbReference>
<dbReference type="STRING" id="1192034.CAP_4407"/>
<dbReference type="EMBL" id="ASRX01000033">
    <property type="protein sequence ID" value="EYF04439.1"/>
    <property type="molecule type" value="Genomic_DNA"/>
</dbReference>
<evidence type="ECO:0000259" key="1">
    <source>
        <dbReference type="PROSITE" id="PS50404"/>
    </source>
</evidence>
<dbReference type="Gene3D" id="1.20.1050.10">
    <property type="match status" value="1"/>
</dbReference>
<reference evidence="3 4" key="1">
    <citation type="submission" date="2013-05" db="EMBL/GenBank/DDBJ databases">
        <title>Genome assembly of Chondromyces apiculatus DSM 436.</title>
        <authorList>
            <person name="Sharma G."/>
            <person name="Khatri I."/>
            <person name="Kaur C."/>
            <person name="Mayilraj S."/>
            <person name="Subramanian S."/>
        </authorList>
    </citation>
    <scope>NUCLEOTIDE SEQUENCE [LARGE SCALE GENOMIC DNA]</scope>
    <source>
        <strain evidence="3 4">DSM 436</strain>
    </source>
</reference>
<evidence type="ECO:0000259" key="2">
    <source>
        <dbReference type="PROSITE" id="PS50405"/>
    </source>
</evidence>
<keyword evidence="3" id="KW-0808">Transferase</keyword>
<dbReference type="SUPFAM" id="SSF47616">
    <property type="entry name" value="GST C-terminal domain-like"/>
    <property type="match status" value="1"/>
</dbReference>
<feature type="domain" description="GST N-terminal" evidence="1">
    <location>
        <begin position="22"/>
        <end position="86"/>
    </location>
</feature>
<proteinExistence type="predicted"/>